<evidence type="ECO:0000313" key="2">
    <source>
        <dbReference type="EMBL" id="KLT43768.1"/>
    </source>
</evidence>
<accession>A0A0J0XRQ0</accession>
<feature type="region of interest" description="Disordered" evidence="1">
    <location>
        <begin position="159"/>
        <end position="183"/>
    </location>
</feature>
<evidence type="ECO:0000313" key="3">
    <source>
        <dbReference type="Proteomes" id="UP000053611"/>
    </source>
</evidence>
<name>A0A0J0XRQ0_9TREE</name>
<protein>
    <submittedName>
        <fullName evidence="2">Uncharacterized protein</fullName>
    </submittedName>
</protein>
<dbReference type="GeneID" id="28987777"/>
<keyword evidence="3" id="KW-1185">Reference proteome</keyword>
<feature type="compositionally biased region" description="Low complexity" evidence="1">
    <location>
        <begin position="169"/>
        <end position="183"/>
    </location>
</feature>
<evidence type="ECO:0000256" key="1">
    <source>
        <dbReference type="SAM" id="MobiDB-lite"/>
    </source>
</evidence>
<organism evidence="2 3">
    <name type="scientific">Cutaneotrichosporon oleaginosum</name>
    <dbReference type="NCBI Taxonomy" id="879819"/>
    <lineage>
        <taxon>Eukaryota</taxon>
        <taxon>Fungi</taxon>
        <taxon>Dikarya</taxon>
        <taxon>Basidiomycota</taxon>
        <taxon>Agaricomycotina</taxon>
        <taxon>Tremellomycetes</taxon>
        <taxon>Trichosporonales</taxon>
        <taxon>Trichosporonaceae</taxon>
        <taxon>Cutaneotrichosporon</taxon>
    </lineage>
</organism>
<sequence length="232" mass="24906">MRRRPSATDLRRSMALTDPRRRSCGCWSSSPSLRDVTRWMAADTELRRPSAMRTLFFSRTQIGHSGWLYGSAGSLGCAACTSASAAARTLLLLMLSCRSAGPRGKPMFTSSSTFSGVACCMCGRSKTSADMRRMRFMKPSLGGERAAWVDAAEVSKCTSRAHGRSVTPSHSQGSHSSRGSRGSRAHASCFTHSLWNSEGSESTCGKLMLVLNAGVGAVAMDGDRRASPRLLI</sequence>
<dbReference type="RefSeq" id="XP_018280259.1">
    <property type="nucleotide sequence ID" value="XM_018427174.1"/>
</dbReference>
<reference evidence="2 3" key="1">
    <citation type="submission" date="2015-03" db="EMBL/GenBank/DDBJ databases">
        <title>Genomics and transcriptomics of the oil-accumulating basidiomycete yeast T. oleaginosus allow insights into substrate utilization and the diverse evolutionary trajectories of mating systems in fungi.</title>
        <authorList>
            <consortium name="DOE Joint Genome Institute"/>
            <person name="Kourist R."/>
            <person name="Kracht O."/>
            <person name="Bracharz F."/>
            <person name="Lipzen A."/>
            <person name="Nolan M."/>
            <person name="Ohm R."/>
            <person name="Grigoriev I."/>
            <person name="Sun S."/>
            <person name="Heitman J."/>
            <person name="Bruck T."/>
            <person name="Nowrousian M."/>
        </authorList>
    </citation>
    <scope>NUCLEOTIDE SEQUENCE [LARGE SCALE GENOMIC DNA]</scope>
    <source>
        <strain evidence="2 3">IBC0246</strain>
    </source>
</reference>
<proteinExistence type="predicted"/>
<dbReference type="AlphaFoldDB" id="A0A0J0XRQ0"/>
<dbReference type="Proteomes" id="UP000053611">
    <property type="component" value="Unassembled WGS sequence"/>
</dbReference>
<dbReference type="EMBL" id="KQ087192">
    <property type="protein sequence ID" value="KLT43768.1"/>
    <property type="molecule type" value="Genomic_DNA"/>
</dbReference>
<gene>
    <name evidence="2" type="ORF">CC85DRAFT_43401</name>
</gene>